<feature type="compositionally biased region" description="Low complexity" evidence="1">
    <location>
        <begin position="439"/>
        <end position="456"/>
    </location>
</feature>
<dbReference type="KEGG" id="foc:113208133"/>
<dbReference type="RefSeq" id="XP_052121104.1">
    <property type="nucleotide sequence ID" value="XM_052265144.1"/>
</dbReference>
<protein>
    <submittedName>
        <fullName evidence="3 4">Myosin-9-like</fullName>
    </submittedName>
</protein>
<organism evidence="2 5">
    <name type="scientific">Frankliniella occidentalis</name>
    <name type="common">Western flower thrips</name>
    <name type="synonym">Euthrips occidentalis</name>
    <dbReference type="NCBI Taxonomy" id="133901"/>
    <lineage>
        <taxon>Eukaryota</taxon>
        <taxon>Metazoa</taxon>
        <taxon>Ecdysozoa</taxon>
        <taxon>Arthropoda</taxon>
        <taxon>Hexapoda</taxon>
        <taxon>Insecta</taxon>
        <taxon>Pterygota</taxon>
        <taxon>Neoptera</taxon>
        <taxon>Paraneoptera</taxon>
        <taxon>Thysanoptera</taxon>
        <taxon>Terebrantia</taxon>
        <taxon>Thripoidea</taxon>
        <taxon>Thripidae</taxon>
        <taxon>Frankliniella</taxon>
    </lineage>
</organism>
<evidence type="ECO:0000313" key="4">
    <source>
        <dbReference type="RefSeq" id="XP_052121099.1"/>
    </source>
</evidence>
<proteinExistence type="predicted"/>
<evidence type="ECO:0000256" key="1">
    <source>
        <dbReference type="SAM" id="MobiDB-lite"/>
    </source>
</evidence>
<feature type="compositionally biased region" description="Low complexity" evidence="1">
    <location>
        <begin position="335"/>
        <end position="345"/>
    </location>
</feature>
<feature type="compositionally biased region" description="Basic and acidic residues" evidence="1">
    <location>
        <begin position="320"/>
        <end position="333"/>
    </location>
</feature>
<dbReference type="RefSeq" id="XP_052121099.1">
    <property type="nucleotide sequence ID" value="XM_052265139.1"/>
</dbReference>
<accession>A0A9C6U108</accession>
<feature type="compositionally biased region" description="Basic and acidic residues" evidence="1">
    <location>
        <begin position="80"/>
        <end position="95"/>
    </location>
</feature>
<dbReference type="OrthoDB" id="10689988at2759"/>
<evidence type="ECO:0000313" key="2">
    <source>
        <dbReference type="Proteomes" id="UP000504606"/>
    </source>
</evidence>
<dbReference type="RefSeq" id="XP_052121093.1">
    <property type="nucleotide sequence ID" value="XM_052265133.1"/>
</dbReference>
<gene>
    <name evidence="3 4 5" type="primary">LOC113208133</name>
</gene>
<reference evidence="3 4" key="1">
    <citation type="submission" date="2025-04" db="UniProtKB">
        <authorList>
            <consortium name="RefSeq"/>
        </authorList>
    </citation>
    <scope>IDENTIFICATION</scope>
    <source>
        <tissue evidence="3 4">Whole organism</tissue>
    </source>
</reference>
<feature type="compositionally biased region" description="Basic and acidic residues" evidence="1">
    <location>
        <begin position="522"/>
        <end position="566"/>
    </location>
</feature>
<keyword evidence="2" id="KW-1185">Reference proteome</keyword>
<feature type="region of interest" description="Disordered" evidence="1">
    <location>
        <begin position="1"/>
        <end position="24"/>
    </location>
</feature>
<feature type="region of interest" description="Disordered" evidence="1">
    <location>
        <begin position="80"/>
        <end position="166"/>
    </location>
</feature>
<sequence>MEMESPAAARACKRTASPDSGQQAEKRCFVVQDDAAAAVGGLVRQGTFTKEDVGSGSEQIFIPVEHKENASRREALRIRFAEREQSRRSARKLTEARGTAAPRRPATKDESTATGRSVRARQAPVSGVSGLSPLQRQGTFTVDEEAGRADGQSGDLMDPGDDGGQAQQAVNEVASDNSGTVRDGDAVAAEVAALRASVAALRRGERVARERAARDAGRTRAALQDVHGRLAATRAALQAEKEALLHKLTDREALWRQERDRAQAQVRALETEARALRAQLSSKQADAVRKVTAAEAELRRAAHDQEAALRAQLADMARQRDSLQAQLRDRTLPERPASPASPAARPQEEWQRVALAQRRELQQGRKRQAQLEAQLREARRPQDALREADLKGDLARALHAKDEERRRDAAEAARKHEALEAQLRDALRELRQQREAASRRPAARSGAGRARALALESQVDGETRTGPDGSGEARGAPGSEPLRTTPATPPNARCRPHQREQRGGAAVGRKRRRWAEDEEEDDNKRTLNEATHKDNDDDENENQRRSLLREVERLREHNTALRESLRVRRRRSPRPPGPQRVHWCACSGVVTVAR</sequence>
<evidence type="ECO:0000313" key="3">
    <source>
        <dbReference type="RefSeq" id="XP_052121093.1"/>
    </source>
</evidence>
<dbReference type="AlphaFoldDB" id="A0A9C6U108"/>
<dbReference type="Proteomes" id="UP000504606">
    <property type="component" value="Unplaced"/>
</dbReference>
<dbReference type="GeneID" id="113208133"/>
<evidence type="ECO:0000313" key="5">
    <source>
        <dbReference type="RefSeq" id="XP_052121104.1"/>
    </source>
</evidence>
<feature type="region of interest" description="Disordered" evidence="1">
    <location>
        <begin position="431"/>
        <end position="580"/>
    </location>
</feature>
<feature type="region of interest" description="Disordered" evidence="1">
    <location>
        <begin position="320"/>
        <end position="350"/>
    </location>
</feature>
<name>A0A9C6U108_FRAOC</name>